<evidence type="ECO:0000259" key="1">
    <source>
        <dbReference type="Pfam" id="PF01522"/>
    </source>
</evidence>
<dbReference type="GO" id="GO:0005975">
    <property type="term" value="P:carbohydrate metabolic process"/>
    <property type="evidence" value="ECO:0007669"/>
    <property type="project" value="InterPro"/>
</dbReference>
<evidence type="ECO:0000313" key="2">
    <source>
        <dbReference type="EMBL" id="KKR94909.1"/>
    </source>
</evidence>
<gene>
    <name evidence="2" type="ORF">UU41_C0002G0030</name>
</gene>
<proteinExistence type="predicted"/>
<dbReference type="InterPro" id="IPR002509">
    <property type="entry name" value="NODB_dom"/>
</dbReference>
<feature type="domain" description="NodB homology" evidence="1">
    <location>
        <begin position="35"/>
        <end position="134"/>
    </location>
</feature>
<accession>A0A0G0V1V8</accession>
<dbReference type="EMBL" id="LCAN01000002">
    <property type="protein sequence ID" value="KKR94909.1"/>
    <property type="molecule type" value="Genomic_DNA"/>
</dbReference>
<dbReference type="PANTHER" id="PTHR47561">
    <property type="entry name" value="POLYSACCHARIDE DEACETYLASE FAMILY PROTEIN (AFU_ORTHOLOGUE AFUA_6G05030)"/>
    <property type="match status" value="1"/>
</dbReference>
<dbReference type="SUPFAM" id="SSF88713">
    <property type="entry name" value="Glycoside hydrolase/deacetylase"/>
    <property type="match status" value="1"/>
</dbReference>
<dbReference type="Proteomes" id="UP000034961">
    <property type="component" value="Unassembled WGS sequence"/>
</dbReference>
<dbReference type="Pfam" id="PF01522">
    <property type="entry name" value="Polysacc_deac_1"/>
    <property type="match status" value="1"/>
</dbReference>
<evidence type="ECO:0000313" key="3">
    <source>
        <dbReference type="Proteomes" id="UP000034961"/>
    </source>
</evidence>
<sequence length="277" mass="32311">MKKGVFCLSLDTELLWGRHDGNWRLFEKNALRVRPVIKKLLQLFKKYKIPATWAIVGHLFLRNDTLPGWYASDVVKAIKQVDGQEIGSHSFFHTRFGSTPCTKERAEIEIRECVRLAKKENIKLESFVFPYNSVRHLDILKKYGFICFRGDDQYSTRSPLKKIQLLVDLFMPTGSPVYVPKQTNGLIEIPGSFYFLSARGFRRYIPKNVRFRKAKRGIDRAVAEKKIFHMWTHPIDLTIQSEDLLDDIEQILAYACELRKEGVLSIHNMRQIAKQYS</sequence>
<dbReference type="InterPro" id="IPR011330">
    <property type="entry name" value="Glyco_hydro/deAcase_b/a-brl"/>
</dbReference>
<dbReference type="GO" id="GO:0016810">
    <property type="term" value="F:hydrolase activity, acting on carbon-nitrogen (but not peptide) bonds"/>
    <property type="evidence" value="ECO:0007669"/>
    <property type="project" value="InterPro"/>
</dbReference>
<dbReference type="AlphaFoldDB" id="A0A0G0V1V8"/>
<dbReference type="PANTHER" id="PTHR47561:SF1">
    <property type="entry name" value="POLYSACCHARIDE DEACETYLASE FAMILY PROTEIN (AFU_ORTHOLOGUE AFUA_6G05030)"/>
    <property type="match status" value="1"/>
</dbReference>
<comment type="caution">
    <text evidence="2">The sequence shown here is derived from an EMBL/GenBank/DDBJ whole genome shotgun (WGS) entry which is preliminary data.</text>
</comment>
<name>A0A0G0V1V8_9BACT</name>
<reference evidence="2 3" key="1">
    <citation type="journal article" date="2015" name="Nature">
        <title>rRNA introns, odd ribosomes, and small enigmatic genomes across a large radiation of phyla.</title>
        <authorList>
            <person name="Brown C.T."/>
            <person name="Hug L.A."/>
            <person name="Thomas B.C."/>
            <person name="Sharon I."/>
            <person name="Castelle C.J."/>
            <person name="Singh A."/>
            <person name="Wilkins M.J."/>
            <person name="Williams K.H."/>
            <person name="Banfield J.F."/>
        </authorList>
    </citation>
    <scope>NUCLEOTIDE SEQUENCE [LARGE SCALE GENOMIC DNA]</scope>
</reference>
<dbReference type="Gene3D" id="3.20.20.370">
    <property type="entry name" value="Glycoside hydrolase/deacetylase"/>
    <property type="match status" value="1"/>
</dbReference>
<protein>
    <submittedName>
        <fullName evidence="2">Polysaccharide deacetylase</fullName>
    </submittedName>
</protein>
<organism evidence="2 3">
    <name type="scientific">Candidatus Roizmanbacteria bacterium GW2011_GWA1_41_13</name>
    <dbReference type="NCBI Taxonomy" id="1618474"/>
    <lineage>
        <taxon>Bacteria</taxon>
        <taxon>Candidatus Roizmaniibacteriota</taxon>
    </lineage>
</organism>